<dbReference type="PROSITE" id="PS51061">
    <property type="entry name" value="R3H"/>
    <property type="match status" value="1"/>
</dbReference>
<protein>
    <submittedName>
        <fullName evidence="7">Protein SQS1</fullName>
    </submittedName>
</protein>
<evidence type="ECO:0000313" key="8">
    <source>
        <dbReference type="Proteomes" id="UP000186583"/>
    </source>
</evidence>
<dbReference type="GO" id="GO:0003676">
    <property type="term" value="F:nucleic acid binding"/>
    <property type="evidence" value="ECO:0007669"/>
    <property type="project" value="UniProtKB-UniRule"/>
</dbReference>
<feature type="region of interest" description="Disordered" evidence="5">
    <location>
        <begin position="200"/>
        <end position="230"/>
    </location>
</feature>
<evidence type="ECO:0000259" key="6">
    <source>
        <dbReference type="PROSITE" id="PS51061"/>
    </source>
</evidence>
<evidence type="ECO:0000256" key="4">
    <source>
        <dbReference type="ARBA" id="ARBA00023242"/>
    </source>
</evidence>
<evidence type="ECO:0000256" key="2">
    <source>
        <dbReference type="ARBA" id="ARBA00022664"/>
    </source>
</evidence>
<keyword evidence="4" id="KW-0539">Nucleus</keyword>
<name>A0A1Q8RTU9_9PEZI</name>
<dbReference type="GO" id="GO:0008380">
    <property type="term" value="P:RNA splicing"/>
    <property type="evidence" value="ECO:0007669"/>
    <property type="project" value="UniProtKB-KW"/>
</dbReference>
<evidence type="ECO:0000256" key="5">
    <source>
        <dbReference type="SAM" id="MobiDB-lite"/>
    </source>
</evidence>
<feature type="region of interest" description="Disordered" evidence="5">
    <location>
        <begin position="346"/>
        <end position="366"/>
    </location>
</feature>
<dbReference type="InterPro" id="IPR051189">
    <property type="entry name" value="Splicing_assoc_domain"/>
</dbReference>
<evidence type="ECO:0000313" key="7">
    <source>
        <dbReference type="EMBL" id="OLN87740.1"/>
    </source>
</evidence>
<evidence type="ECO:0000256" key="3">
    <source>
        <dbReference type="ARBA" id="ARBA00023187"/>
    </source>
</evidence>
<accession>A0A1Q8RTU9</accession>
<dbReference type="Pfam" id="PF01424">
    <property type="entry name" value="R3H"/>
    <property type="match status" value="1"/>
</dbReference>
<dbReference type="AlphaFoldDB" id="A0A1Q8RTU9"/>
<dbReference type="SUPFAM" id="SSF82708">
    <property type="entry name" value="R3H domain"/>
    <property type="match status" value="1"/>
</dbReference>
<dbReference type="Proteomes" id="UP000186583">
    <property type="component" value="Unassembled WGS sequence"/>
</dbReference>
<evidence type="ECO:0000256" key="1">
    <source>
        <dbReference type="ARBA" id="ARBA00004123"/>
    </source>
</evidence>
<feature type="compositionally biased region" description="Basic and acidic residues" evidence="5">
    <location>
        <begin position="201"/>
        <end position="212"/>
    </location>
</feature>
<dbReference type="InterPro" id="IPR034082">
    <property type="entry name" value="R3H_G-patch"/>
</dbReference>
<gene>
    <name evidence="7" type="ORF">CCHL11_05752</name>
</gene>
<proteinExistence type="predicted"/>
<dbReference type="STRING" id="708187.A0A1Q8RTU9"/>
<feature type="domain" description="R3H" evidence="6">
    <location>
        <begin position="462"/>
        <end position="524"/>
    </location>
</feature>
<reference evidence="7 8" key="1">
    <citation type="submission" date="2016-11" db="EMBL/GenBank/DDBJ databases">
        <title>Draft Genome Assembly of Colletotrichum chlorophyti a pathogen of herbaceous plants.</title>
        <authorList>
            <person name="Gan P."/>
            <person name="Narusaka M."/>
            <person name="Tsushima A."/>
            <person name="Narusaka Y."/>
            <person name="Takano Y."/>
            <person name="Shirasu K."/>
        </authorList>
    </citation>
    <scope>NUCLEOTIDE SEQUENCE [LARGE SCALE GENOMIC DNA]</scope>
    <source>
        <strain evidence="7 8">NTL11</strain>
    </source>
</reference>
<dbReference type="PANTHER" id="PTHR14195">
    <property type="entry name" value="G PATCH DOMAIN CONTAINING PROTEIN 2"/>
    <property type="match status" value="1"/>
</dbReference>
<dbReference type="InterPro" id="IPR001374">
    <property type="entry name" value="R3H_dom"/>
</dbReference>
<keyword evidence="2" id="KW-0507">mRNA processing</keyword>
<feature type="region of interest" description="Disordered" evidence="5">
    <location>
        <begin position="1"/>
        <end position="47"/>
    </location>
</feature>
<sequence>MPRGGKRGGARAPLRNAQRLQQNRGVDLNGSSPASAGGATGKLPASLRAHTNEVSSIGFTLQDEARTTAHRSSVWNSDSRLRHRPVTFVSTGSIEPLKQLEEEILQQESFSQLEKATPQPEPITFESPHDPLSDEITSTSGEAPLHDVVHTGVVDGPAKAPQDEELRMAPASHLHQSSSADIETLSAESTHTTLPFVLDVTGDRQKHQDKRPIRVQTRSPSPAASDSSEEVILFKGRKKTSTEKQRPFNLRGIRTEIKVVEKTVKSPERHCLLPTITAKHGFEALSDDENDIDVPEVEEESESSDAELQLDCDKLKGSKRRKAGQHADTFLEGPERAGSYFTSLELSNAGDASPKSGTSGPDEPEDELFNEMADRFANEVDDFDFMDWNRPVLKHKKGKGAKGKVPIFDISDEELEYKMHTAWKNDRLKKAERKRERQALRAQGLLGKHANPEDLRVKYPHGMGLDQIAEELKNFLLGTQPSLTLPPMDNHARKVIHELASKFNIKSKSTGSGDQRRPMLHRSFRTTKYAEETFDMAIARRCGLRFSVSQHGAPAVADMRAFNIGMAKLSEGRRRS</sequence>
<organism evidence="7 8">
    <name type="scientific">Colletotrichum chlorophyti</name>
    <dbReference type="NCBI Taxonomy" id="708187"/>
    <lineage>
        <taxon>Eukaryota</taxon>
        <taxon>Fungi</taxon>
        <taxon>Dikarya</taxon>
        <taxon>Ascomycota</taxon>
        <taxon>Pezizomycotina</taxon>
        <taxon>Sordariomycetes</taxon>
        <taxon>Hypocreomycetidae</taxon>
        <taxon>Glomerellales</taxon>
        <taxon>Glomerellaceae</taxon>
        <taxon>Colletotrichum</taxon>
    </lineage>
</organism>
<dbReference type="GO" id="GO:0006397">
    <property type="term" value="P:mRNA processing"/>
    <property type="evidence" value="ECO:0007669"/>
    <property type="project" value="UniProtKB-KW"/>
</dbReference>
<dbReference type="SMART" id="SM00393">
    <property type="entry name" value="R3H"/>
    <property type="match status" value="1"/>
</dbReference>
<dbReference type="OrthoDB" id="21470at2759"/>
<keyword evidence="8" id="KW-1185">Reference proteome</keyword>
<comment type="subcellular location">
    <subcellularLocation>
        <location evidence="1">Nucleus</location>
    </subcellularLocation>
</comment>
<dbReference type="CDD" id="cd02646">
    <property type="entry name" value="R3H_G-patch"/>
    <property type="match status" value="1"/>
</dbReference>
<dbReference type="InterPro" id="IPR036867">
    <property type="entry name" value="R3H_dom_sf"/>
</dbReference>
<dbReference type="EMBL" id="MPGH01000089">
    <property type="protein sequence ID" value="OLN87740.1"/>
    <property type="molecule type" value="Genomic_DNA"/>
</dbReference>
<comment type="caution">
    <text evidence="7">The sequence shown here is derived from an EMBL/GenBank/DDBJ whole genome shotgun (WGS) entry which is preliminary data.</text>
</comment>
<keyword evidence="3" id="KW-0508">mRNA splicing</keyword>
<dbReference type="GO" id="GO:0005634">
    <property type="term" value="C:nucleus"/>
    <property type="evidence" value="ECO:0007669"/>
    <property type="project" value="UniProtKB-SubCell"/>
</dbReference>
<dbReference type="Gene3D" id="3.30.1370.50">
    <property type="entry name" value="R3H-like domain"/>
    <property type="match status" value="1"/>
</dbReference>